<protein>
    <recommendedName>
        <fullName evidence="6">C1q domain-containing protein</fullName>
    </recommendedName>
</protein>
<dbReference type="PANTHER" id="PTHR22923">
    <property type="entry name" value="CEREBELLIN-RELATED"/>
    <property type="match status" value="1"/>
</dbReference>
<evidence type="ECO:0000313" key="7">
    <source>
        <dbReference type="EMBL" id="KAK3581297.1"/>
    </source>
</evidence>
<evidence type="ECO:0000256" key="3">
    <source>
        <dbReference type="ARBA" id="ARBA00022729"/>
    </source>
</evidence>
<dbReference type="PROSITE" id="PS50871">
    <property type="entry name" value="C1Q"/>
    <property type="match status" value="1"/>
</dbReference>
<comment type="caution">
    <text evidence="7">The sequence shown here is derived from an EMBL/GenBank/DDBJ whole genome shotgun (WGS) entry which is preliminary data.</text>
</comment>
<dbReference type="InterPro" id="IPR008983">
    <property type="entry name" value="Tumour_necrosis_fac-like_dom"/>
</dbReference>
<evidence type="ECO:0000256" key="4">
    <source>
        <dbReference type="SAM" id="Coils"/>
    </source>
</evidence>
<dbReference type="GO" id="GO:0005576">
    <property type="term" value="C:extracellular region"/>
    <property type="evidence" value="ECO:0007669"/>
    <property type="project" value="UniProtKB-SubCell"/>
</dbReference>
<reference evidence="7" key="2">
    <citation type="journal article" date="2021" name="Genome Biol. Evol.">
        <title>Developing a high-quality reference genome for a parasitic bivalve with doubly uniparental inheritance (Bivalvia: Unionida).</title>
        <authorList>
            <person name="Smith C.H."/>
        </authorList>
    </citation>
    <scope>NUCLEOTIDE SEQUENCE</scope>
    <source>
        <strain evidence="7">CHS0354</strain>
        <tissue evidence="7">Mantle</tissue>
    </source>
</reference>
<keyword evidence="2" id="KW-0964">Secreted</keyword>
<feature type="domain" description="C1q" evidence="6">
    <location>
        <begin position="70"/>
        <end position="172"/>
    </location>
</feature>
<dbReference type="PANTHER" id="PTHR22923:SF116">
    <property type="entry name" value="C1Q DOMAIN-CONTAINING PROTEIN"/>
    <property type="match status" value="1"/>
</dbReference>
<evidence type="ECO:0000256" key="5">
    <source>
        <dbReference type="SAM" id="SignalP"/>
    </source>
</evidence>
<feature type="signal peptide" evidence="5">
    <location>
        <begin position="1"/>
        <end position="16"/>
    </location>
</feature>
<dbReference type="InterPro" id="IPR001073">
    <property type="entry name" value="C1q_dom"/>
</dbReference>
<evidence type="ECO:0000256" key="1">
    <source>
        <dbReference type="ARBA" id="ARBA00004613"/>
    </source>
</evidence>
<keyword evidence="4" id="KW-0175">Coiled coil</keyword>
<dbReference type="Gene3D" id="2.60.120.40">
    <property type="match status" value="1"/>
</dbReference>
<dbReference type="InterPro" id="IPR050822">
    <property type="entry name" value="Cerebellin_Synaptic_Org"/>
</dbReference>
<comment type="subcellular location">
    <subcellularLocation>
        <location evidence="1">Secreted</location>
    </subcellularLocation>
</comment>
<dbReference type="SUPFAM" id="SSF49842">
    <property type="entry name" value="TNF-like"/>
    <property type="match status" value="1"/>
</dbReference>
<evidence type="ECO:0000259" key="6">
    <source>
        <dbReference type="PROSITE" id="PS50871"/>
    </source>
</evidence>
<sequence length="172" mass="19045">MWFLCIFIISVYLCHGILDGMTCSEVGAVKLRLEEEKEKRLMLQNEVEILMLKVANLERKLAKDADGSSSRSRNVAFMVYRNTSLTNLELKQKLVFVKVAMNVGNGYSAITGVFTASVSGIYFFIWMTSHAMGIVSPDTDLITIIVVNGEYKVHAGIAITHGFHMGGNSAVF</sequence>
<organism evidence="7 8">
    <name type="scientific">Potamilus streckersoni</name>
    <dbReference type="NCBI Taxonomy" id="2493646"/>
    <lineage>
        <taxon>Eukaryota</taxon>
        <taxon>Metazoa</taxon>
        <taxon>Spiralia</taxon>
        <taxon>Lophotrochozoa</taxon>
        <taxon>Mollusca</taxon>
        <taxon>Bivalvia</taxon>
        <taxon>Autobranchia</taxon>
        <taxon>Heteroconchia</taxon>
        <taxon>Palaeoheterodonta</taxon>
        <taxon>Unionida</taxon>
        <taxon>Unionoidea</taxon>
        <taxon>Unionidae</taxon>
        <taxon>Ambleminae</taxon>
        <taxon>Lampsilini</taxon>
        <taxon>Potamilus</taxon>
    </lineage>
</organism>
<dbReference type="Pfam" id="PF00386">
    <property type="entry name" value="C1q"/>
    <property type="match status" value="1"/>
</dbReference>
<evidence type="ECO:0000313" key="8">
    <source>
        <dbReference type="Proteomes" id="UP001195483"/>
    </source>
</evidence>
<feature type="chain" id="PRO_5042075149" description="C1q domain-containing protein" evidence="5">
    <location>
        <begin position="17"/>
        <end position="172"/>
    </location>
</feature>
<name>A0AAE0VLI9_9BIVA</name>
<accession>A0AAE0VLI9</accession>
<evidence type="ECO:0000256" key="2">
    <source>
        <dbReference type="ARBA" id="ARBA00022525"/>
    </source>
</evidence>
<dbReference type="Proteomes" id="UP001195483">
    <property type="component" value="Unassembled WGS sequence"/>
</dbReference>
<reference evidence="7" key="3">
    <citation type="submission" date="2023-05" db="EMBL/GenBank/DDBJ databases">
        <authorList>
            <person name="Smith C.H."/>
        </authorList>
    </citation>
    <scope>NUCLEOTIDE SEQUENCE</scope>
    <source>
        <strain evidence="7">CHS0354</strain>
        <tissue evidence="7">Mantle</tissue>
    </source>
</reference>
<keyword evidence="3 5" id="KW-0732">Signal</keyword>
<gene>
    <name evidence="7" type="ORF">CHS0354_033032</name>
</gene>
<feature type="coiled-coil region" evidence="4">
    <location>
        <begin position="33"/>
        <end position="60"/>
    </location>
</feature>
<keyword evidence="8" id="KW-1185">Reference proteome</keyword>
<proteinExistence type="predicted"/>
<dbReference type="AlphaFoldDB" id="A0AAE0VLI9"/>
<dbReference type="EMBL" id="JAEAOA010001942">
    <property type="protein sequence ID" value="KAK3581297.1"/>
    <property type="molecule type" value="Genomic_DNA"/>
</dbReference>
<reference evidence="7" key="1">
    <citation type="journal article" date="2021" name="Genome Biol. Evol.">
        <title>A High-Quality Reference Genome for a Parasitic Bivalve with Doubly Uniparental Inheritance (Bivalvia: Unionida).</title>
        <authorList>
            <person name="Smith C.H."/>
        </authorList>
    </citation>
    <scope>NUCLEOTIDE SEQUENCE</scope>
    <source>
        <strain evidence="7">CHS0354</strain>
    </source>
</reference>